<evidence type="ECO:0000313" key="2">
    <source>
        <dbReference type="Proteomes" id="UP000003163"/>
    </source>
</evidence>
<dbReference type="HOGENOM" id="CLU_353741_0_0_1"/>
<dbReference type="AlphaFoldDB" id="J9DHA1"/>
<name>J9DHA1_EDHAE</name>
<organism evidence="1 2">
    <name type="scientific">Edhazardia aedis (strain USNM 41457)</name>
    <name type="common">Microsporidian parasite</name>
    <dbReference type="NCBI Taxonomy" id="1003232"/>
    <lineage>
        <taxon>Eukaryota</taxon>
        <taxon>Fungi</taxon>
        <taxon>Fungi incertae sedis</taxon>
        <taxon>Microsporidia</taxon>
        <taxon>Edhazardia</taxon>
    </lineage>
</organism>
<accession>J9DHA1</accession>
<dbReference type="Proteomes" id="UP000003163">
    <property type="component" value="Unassembled WGS sequence"/>
</dbReference>
<evidence type="ECO:0000313" key="1">
    <source>
        <dbReference type="EMBL" id="EJW01980.1"/>
    </source>
</evidence>
<proteinExistence type="predicted"/>
<sequence length="794" mass="92485">MEVTVFRSEAEINYYNKGASIYSNIMAISHNDHFISLRLLPTFELLSTYYFKEKILMVHFIDESHMVIALDVQSKITRLVVFDIQSLTQKVFFDESVVVFVYFFESIIYLCDNRNLVYTAKFKGLKKHFSRENKGFFFKLKGYDAYEKNLIINSAGLTYNKIINSTNNTSNGEKVSKKETIKDLDTDIKIKTNTVNYTNLEESKLHQKMNILKGFKHLKKSAEFEASENSVNKALVNFDSTFDMSSCDILIESRNKFVCLDVVKNNLIFMDERGFLVCFNGKNKLNEFHIENQQFSSIKHFTDSIFVASTYNGMLYLVDIQQERILDQIHARESAINLMIIFERKIFVTGIDSRISSFSVLKNKLSKSHQSEIHHEQIHIFLPYMNRLFSVSNHCLGVLIHSLNSLETHKIYLDDLHKQNNGFFVKNEINYLNIYFKNLSLPTKIIHNDNNIHKSAETHSETNICLKETQKGDLNVLNTIDFKNNKYIGNIFNLNDKSNSHYKLEHLFKNNDKLSFPNISNNLRIHQYVSYIILNSSKPILTFAIDSELRYIAFSTIESTIIYKRDNKDFSIAENLEPSIKQYIECNNIFIVSYTNILKCFSLQTRKFIFEKKLNALETIQTCKPNYCLLKRTKILLSTNGDEYKINIDGELCDFIAISGNFYFLVYVEEPDSLESSTKNLKEKFTSKNLFGYFKIFLYDIFSESSEILFEMSGSYCVHQLVHDNDKIFLSDTSRIFSLNLKTHEIKKTYIGPIIRSISVSDGNLCISHSSDKEILDQSSDRKQQIRWRNKIKI</sequence>
<dbReference type="SUPFAM" id="SSF50978">
    <property type="entry name" value="WD40 repeat-like"/>
    <property type="match status" value="2"/>
</dbReference>
<reference evidence="2" key="2">
    <citation type="submission" date="2015-07" db="EMBL/GenBank/DDBJ databases">
        <title>Contrasting host-pathogen interactions and genome evolution in two generalist and specialist microsporidian pathogens of mosquitoes.</title>
        <authorList>
            <consortium name="The Broad Institute Genomics Platform"/>
            <consortium name="The Broad Institute Genome Sequencing Center for Infectious Disease"/>
            <person name="Cuomo C.A."/>
            <person name="Sanscrainte N.D."/>
            <person name="Goldberg J.M."/>
            <person name="Heiman D."/>
            <person name="Young S."/>
            <person name="Zeng Q."/>
            <person name="Becnel J.J."/>
            <person name="Birren B.W."/>
        </authorList>
    </citation>
    <scope>NUCLEOTIDE SEQUENCE [LARGE SCALE GENOMIC DNA]</scope>
    <source>
        <strain evidence="2">USNM 41457</strain>
    </source>
</reference>
<reference evidence="1 2" key="1">
    <citation type="submission" date="2011-08" db="EMBL/GenBank/DDBJ databases">
        <authorList>
            <person name="Liu Z.J."/>
            <person name="Shi F.L."/>
            <person name="Lu J.Q."/>
            <person name="Li M."/>
            <person name="Wang Z.L."/>
        </authorList>
    </citation>
    <scope>NUCLEOTIDE SEQUENCE [LARGE SCALE GENOMIC DNA]</scope>
    <source>
        <strain evidence="1 2">USNM 41457</strain>
    </source>
</reference>
<keyword evidence="2" id="KW-1185">Reference proteome</keyword>
<gene>
    <name evidence="1" type="ORF">EDEG_00326</name>
</gene>
<dbReference type="InParanoid" id="J9DHA1"/>
<dbReference type="InterPro" id="IPR036322">
    <property type="entry name" value="WD40_repeat_dom_sf"/>
</dbReference>
<comment type="caution">
    <text evidence="1">The sequence shown here is derived from an EMBL/GenBank/DDBJ whole genome shotgun (WGS) entry which is preliminary data.</text>
</comment>
<dbReference type="VEuPathDB" id="MicrosporidiaDB:EDEG_00326"/>
<dbReference type="EMBL" id="AFBI03000003">
    <property type="protein sequence ID" value="EJW01980.1"/>
    <property type="molecule type" value="Genomic_DNA"/>
</dbReference>
<protein>
    <submittedName>
        <fullName evidence="1">Uncharacterized protein</fullName>
    </submittedName>
</protein>